<protein>
    <recommendedName>
        <fullName evidence="5">DUF1849 family protein</fullName>
    </recommendedName>
</protein>
<dbReference type="AlphaFoldDB" id="A0A840V8J2"/>
<accession>A0A840V8J2</accession>
<comment type="caution">
    <text evidence="3">The sequence shown here is derived from an EMBL/GenBank/DDBJ whole genome shotgun (WGS) entry which is preliminary data.</text>
</comment>
<dbReference type="EMBL" id="JACHFJ010000001">
    <property type="protein sequence ID" value="MBB5372066.1"/>
    <property type="molecule type" value="Genomic_DNA"/>
</dbReference>
<proteinExistence type="predicted"/>
<feature type="signal peptide" evidence="2">
    <location>
        <begin position="1"/>
        <end position="18"/>
    </location>
</feature>
<keyword evidence="4" id="KW-1185">Reference proteome</keyword>
<organism evidence="3 4">
    <name type="scientific">Acidocella aromatica</name>
    <dbReference type="NCBI Taxonomy" id="1303579"/>
    <lineage>
        <taxon>Bacteria</taxon>
        <taxon>Pseudomonadati</taxon>
        <taxon>Pseudomonadota</taxon>
        <taxon>Alphaproteobacteria</taxon>
        <taxon>Acetobacterales</taxon>
        <taxon>Acidocellaceae</taxon>
        <taxon>Acidocella</taxon>
    </lineage>
</organism>
<reference evidence="3 4" key="1">
    <citation type="submission" date="2020-08" db="EMBL/GenBank/DDBJ databases">
        <title>Genomic Encyclopedia of Type Strains, Phase IV (KMG-IV): sequencing the most valuable type-strain genomes for metagenomic binning, comparative biology and taxonomic classification.</title>
        <authorList>
            <person name="Goeker M."/>
        </authorList>
    </citation>
    <scope>NUCLEOTIDE SEQUENCE [LARGE SCALE GENOMIC DNA]</scope>
    <source>
        <strain evidence="3 4">DSM 27026</strain>
    </source>
</reference>
<feature type="region of interest" description="Disordered" evidence="1">
    <location>
        <begin position="103"/>
        <end position="123"/>
    </location>
</feature>
<evidence type="ECO:0000313" key="3">
    <source>
        <dbReference type="EMBL" id="MBB5372066.1"/>
    </source>
</evidence>
<dbReference type="RefSeq" id="WP_183265063.1">
    <property type="nucleotide sequence ID" value="NZ_JACHFJ010000001.1"/>
</dbReference>
<evidence type="ECO:0000313" key="4">
    <source>
        <dbReference type="Proteomes" id="UP000553706"/>
    </source>
</evidence>
<evidence type="ECO:0008006" key="5">
    <source>
        <dbReference type="Google" id="ProtNLM"/>
    </source>
</evidence>
<evidence type="ECO:0000256" key="1">
    <source>
        <dbReference type="SAM" id="MobiDB-lite"/>
    </source>
</evidence>
<gene>
    <name evidence="3" type="ORF">HNP71_000290</name>
</gene>
<evidence type="ECO:0000256" key="2">
    <source>
        <dbReference type="SAM" id="SignalP"/>
    </source>
</evidence>
<dbReference type="InterPro" id="IPR015000">
    <property type="entry name" value="EipB-like"/>
</dbReference>
<dbReference type="Proteomes" id="UP000553706">
    <property type="component" value="Unassembled WGS sequence"/>
</dbReference>
<keyword evidence="2" id="KW-0732">Signal</keyword>
<dbReference type="Pfam" id="PF08904">
    <property type="entry name" value="EipB_like"/>
    <property type="match status" value="1"/>
</dbReference>
<feature type="chain" id="PRO_5032942125" description="DUF1849 family protein" evidence="2">
    <location>
        <begin position="19"/>
        <end position="260"/>
    </location>
</feature>
<sequence length="260" mass="28074">MRSVLALLALLVPGLAHADSLTGQHALYTLTLTKLRTHDITGATGQMSFDMVDGCTGWATTQHMTLIIRNTDGTLNKTVSDYITWESKDGKNFSFVLRESDNDGKEQIDDAGTATRNQDGSGLVTYTTPANTTLKLPPGTLFPMQHTEALLAAGREGKKFIAPPLFDGTTADGAQATFVAELGYHEGEKTVWPALDGIPSADVDIAFYSRKNDDETPNFRTSMRYFDDGVATDLTLDFGDFEMAGKLTKLSIPPAACPAK</sequence>
<feature type="compositionally biased region" description="Polar residues" evidence="1">
    <location>
        <begin position="114"/>
        <end position="123"/>
    </location>
</feature>
<name>A0A840V8J2_9PROT</name>